<proteinExistence type="predicted"/>
<comment type="caution">
    <text evidence="1">The sequence shown here is derived from an EMBL/GenBank/DDBJ whole genome shotgun (WGS) entry which is preliminary data.</text>
</comment>
<dbReference type="Gene3D" id="3.10.450.50">
    <property type="match status" value="1"/>
</dbReference>
<dbReference type="InterPro" id="IPR032710">
    <property type="entry name" value="NTF2-like_dom_sf"/>
</dbReference>
<sequence length="221" mass="25798">MDDKTNPQTPVRSFIEEPDIQWRYGKPNFEVVDRAYLAGKIRNHPVGSLEKTVENLVKTWEMESTHKMHEKDWQSVDKKVFFLQSNGGRKFNLAEQIQMGNYNLFFHDSVLYNSDLTSDESLHLFQEAFNHGFPWEVLDVISGPPKVCFTWRHWGKFEGPYNGFEPTGKTLEMTGFCVVNVTEDLKIQSIDVFFDPHALILKLMGCQPFTKWQCPFVQLRK</sequence>
<evidence type="ECO:0000313" key="1">
    <source>
        <dbReference type="EMBL" id="KAH3884101.1"/>
    </source>
</evidence>
<dbReference type="PANTHER" id="PTHR31723:SF10">
    <property type="entry name" value="PATHOGEN-RELATED PROTEIN"/>
    <property type="match status" value="1"/>
</dbReference>
<dbReference type="SUPFAM" id="SSF54427">
    <property type="entry name" value="NTF2-like"/>
    <property type="match status" value="1"/>
</dbReference>
<reference evidence="1" key="1">
    <citation type="journal article" date="2019" name="bioRxiv">
        <title>The Genome of the Zebra Mussel, Dreissena polymorpha: A Resource for Invasive Species Research.</title>
        <authorList>
            <person name="McCartney M.A."/>
            <person name="Auch B."/>
            <person name="Kono T."/>
            <person name="Mallez S."/>
            <person name="Zhang Y."/>
            <person name="Obille A."/>
            <person name="Becker A."/>
            <person name="Abrahante J.E."/>
            <person name="Garbe J."/>
            <person name="Badalamenti J.P."/>
            <person name="Herman A."/>
            <person name="Mangelson H."/>
            <person name="Liachko I."/>
            <person name="Sullivan S."/>
            <person name="Sone E.D."/>
            <person name="Koren S."/>
            <person name="Silverstein K.A.T."/>
            <person name="Beckman K.B."/>
            <person name="Gohl D.M."/>
        </authorList>
    </citation>
    <scope>NUCLEOTIDE SEQUENCE</scope>
    <source>
        <strain evidence="1">Duluth1</strain>
        <tissue evidence="1">Whole animal</tissue>
    </source>
</reference>
<dbReference type="PANTHER" id="PTHR31723">
    <property type="entry name" value="PATHOGENESIS-RELATED FAMILY PROTEIN"/>
    <property type="match status" value="1"/>
</dbReference>
<reference evidence="1" key="2">
    <citation type="submission" date="2020-11" db="EMBL/GenBank/DDBJ databases">
        <authorList>
            <person name="McCartney M.A."/>
            <person name="Auch B."/>
            <person name="Kono T."/>
            <person name="Mallez S."/>
            <person name="Becker A."/>
            <person name="Gohl D.M."/>
            <person name="Silverstein K.A.T."/>
            <person name="Koren S."/>
            <person name="Bechman K.B."/>
            <person name="Herman A."/>
            <person name="Abrahante J.E."/>
            <person name="Garbe J."/>
        </authorList>
    </citation>
    <scope>NUCLEOTIDE SEQUENCE</scope>
    <source>
        <strain evidence="1">Duluth1</strain>
        <tissue evidence="1">Whole animal</tissue>
    </source>
</reference>
<organism evidence="1 2">
    <name type="scientific">Dreissena polymorpha</name>
    <name type="common">Zebra mussel</name>
    <name type="synonym">Mytilus polymorpha</name>
    <dbReference type="NCBI Taxonomy" id="45954"/>
    <lineage>
        <taxon>Eukaryota</taxon>
        <taxon>Metazoa</taxon>
        <taxon>Spiralia</taxon>
        <taxon>Lophotrochozoa</taxon>
        <taxon>Mollusca</taxon>
        <taxon>Bivalvia</taxon>
        <taxon>Autobranchia</taxon>
        <taxon>Heteroconchia</taxon>
        <taxon>Euheterodonta</taxon>
        <taxon>Imparidentia</taxon>
        <taxon>Neoheterodontei</taxon>
        <taxon>Myida</taxon>
        <taxon>Dreissenoidea</taxon>
        <taxon>Dreissenidae</taxon>
        <taxon>Dreissena</taxon>
    </lineage>
</organism>
<gene>
    <name evidence="1" type="ORF">DPMN_008074</name>
</gene>
<protein>
    <recommendedName>
        <fullName evidence="3">Pathogen-related protein</fullName>
    </recommendedName>
</protein>
<dbReference type="AlphaFoldDB" id="A0A9D4RWK5"/>
<dbReference type="InterPro" id="IPR053218">
    <property type="entry name" value="Pathogen-related_defense"/>
</dbReference>
<evidence type="ECO:0000313" key="2">
    <source>
        <dbReference type="Proteomes" id="UP000828390"/>
    </source>
</evidence>
<dbReference type="Proteomes" id="UP000828390">
    <property type="component" value="Unassembled WGS sequence"/>
</dbReference>
<keyword evidence="2" id="KW-1185">Reference proteome</keyword>
<dbReference type="OrthoDB" id="65445at2759"/>
<evidence type="ECO:0008006" key="3">
    <source>
        <dbReference type="Google" id="ProtNLM"/>
    </source>
</evidence>
<dbReference type="EMBL" id="JAIWYP010000001">
    <property type="protein sequence ID" value="KAH3884101.1"/>
    <property type="molecule type" value="Genomic_DNA"/>
</dbReference>
<name>A0A9D4RWK5_DREPO</name>
<accession>A0A9D4RWK5</accession>